<organism evidence="3 4">
    <name type="scientific">Parasutterella muris</name>
    <dbReference type="NCBI Taxonomy" id="2565572"/>
    <lineage>
        <taxon>Bacteria</taxon>
        <taxon>Pseudomonadati</taxon>
        <taxon>Pseudomonadota</taxon>
        <taxon>Betaproteobacteria</taxon>
        <taxon>Burkholderiales</taxon>
        <taxon>Sutterellaceae</taxon>
        <taxon>Parasutterella</taxon>
    </lineage>
</organism>
<evidence type="ECO:0000313" key="4">
    <source>
        <dbReference type="Proteomes" id="UP000472580"/>
    </source>
</evidence>
<evidence type="ECO:0000313" key="3">
    <source>
        <dbReference type="EMBL" id="MVX57178.1"/>
    </source>
</evidence>
<dbReference type="EMBL" id="WSRP01000023">
    <property type="protein sequence ID" value="MVX57178.1"/>
    <property type="molecule type" value="Genomic_DNA"/>
</dbReference>
<dbReference type="AlphaFoldDB" id="A0A6L6YKH3"/>
<reference evidence="3 4" key="1">
    <citation type="submission" date="2019-12" db="EMBL/GenBank/DDBJ databases">
        <title>Microbes associate with the intestines of laboratory mice.</title>
        <authorList>
            <person name="Navarre W."/>
            <person name="Wong E."/>
        </authorList>
    </citation>
    <scope>NUCLEOTIDE SEQUENCE [LARGE SCALE GENOMIC DNA]</scope>
    <source>
        <strain evidence="3 4">NM82_D38</strain>
    </source>
</reference>
<proteinExistence type="predicted"/>
<sequence length="160" mass="17505">MKLSILSFACALAFSGAASAQITETVTPLTPVSPADQQIYNVRAAEQQIQANEQAVALEKARQAQQAAKAKAAAESRQAKARAKAAAEKKNKQEAAEAEAKAKQLKAEQYQDEMRQIELESKRLDLEAKRSNVQTQIELNKVRQQQAVETLQKDAAEAKQ</sequence>
<dbReference type="Proteomes" id="UP000472580">
    <property type="component" value="Unassembled WGS sequence"/>
</dbReference>
<protein>
    <recommendedName>
        <fullName evidence="5">Cell envelope biogenesis protein TolA</fullName>
    </recommendedName>
</protein>
<feature type="signal peptide" evidence="2">
    <location>
        <begin position="1"/>
        <end position="20"/>
    </location>
</feature>
<feature type="compositionally biased region" description="Basic and acidic residues" evidence="1">
    <location>
        <begin position="85"/>
        <end position="106"/>
    </location>
</feature>
<evidence type="ECO:0000256" key="2">
    <source>
        <dbReference type="SAM" id="SignalP"/>
    </source>
</evidence>
<dbReference type="OrthoDB" id="10010053at2"/>
<gene>
    <name evidence="3" type="ORF">E5987_08150</name>
</gene>
<evidence type="ECO:0000256" key="1">
    <source>
        <dbReference type="SAM" id="MobiDB-lite"/>
    </source>
</evidence>
<comment type="caution">
    <text evidence="3">The sequence shown here is derived from an EMBL/GenBank/DDBJ whole genome shotgun (WGS) entry which is preliminary data.</text>
</comment>
<accession>A0A6L6YKH3</accession>
<feature type="chain" id="PRO_5026647701" description="Cell envelope biogenesis protein TolA" evidence="2">
    <location>
        <begin position="21"/>
        <end position="160"/>
    </location>
</feature>
<evidence type="ECO:0008006" key="5">
    <source>
        <dbReference type="Google" id="ProtNLM"/>
    </source>
</evidence>
<name>A0A6L6YKH3_9BURK</name>
<keyword evidence="2" id="KW-0732">Signal</keyword>
<keyword evidence="4" id="KW-1185">Reference proteome</keyword>
<feature type="region of interest" description="Disordered" evidence="1">
    <location>
        <begin position="66"/>
        <end position="111"/>
    </location>
</feature>
<dbReference type="RefSeq" id="WP_160335604.1">
    <property type="nucleotide sequence ID" value="NZ_CALPCR010000006.1"/>
</dbReference>